<sequence>MAVQTIEAFFLGVLTDLDTDDSNYLSENAGALVGQTFGGSGTPLHENIQSLNLEDADNDGVVWANDSGTTGENLEYQGVAAVLDSAQSYYATLTYSDGTTAPAHLVIVQDVTGRTFLTSWNSGNADNAPLGAKPIESIQITSVGIDTAAGLRDDLVEDAFLDGTVEGTSGDDDIGESYTDADGTQMNAYGGDDTVFGGDGADTISAGGGDDAIDGGNDADVISGGDGQDTISGGSGDDVILGGVGADSLDGGDDADRFILEDNFGNDTIIGGEGGTDIDTIDLSALTGQVTVSFTGVDQGIISNSGGFANFSQIEQFILPNGETVASGTAGDVITVGDAGSNGIGGGNGDDTLSGGDGNDGIGGGDGNDLIYGDGGDDGIGGGGGDDLIFGGAGDDGIGGDAGNDTIYAGDGNDGFGGGDGNDLLFGGDGNDGIGGDAGNDTLDGGAGNDNMGGGTGDDSLFGGSGNDNIGGDSGDDTVDGGTGDDVIAGGTGNDLLVGGSGNDVFEYEVGDGSDTIADFNTGNSGTLDDGDSTNNDSIDLSGFYDSIFELHADQADDGVLNQSNTTGPDAVDYSNNDQFGLGEGLTFIGASADSSSFTFENTGVVCFTSGTAICTPRGEVLIDDIRVGDLVITMDNGPQRVVWIGHRHVTQPELLQNENLFPVLIKKGAMGANRNLLVSRQHGMLLGQDNLGRAAHLLDAIPHVRIARGKRQVTYIHLMFEAHQIIFAEGIPSESFYPGPRALETLGRAAREELMSSFPRLRTAVRCEDVISVYGPTARSISENKKMVRSWLSDIRAPVHEYPLLT</sequence>
<evidence type="ECO:0000256" key="3">
    <source>
        <dbReference type="SAM" id="MobiDB-lite"/>
    </source>
</evidence>
<dbReference type="SUPFAM" id="SSF51294">
    <property type="entry name" value="Hedgehog/intein (Hint) domain"/>
    <property type="match status" value="1"/>
</dbReference>
<dbReference type="SUPFAM" id="SSF51120">
    <property type="entry name" value="beta-Roll"/>
    <property type="match status" value="3"/>
</dbReference>
<gene>
    <name evidence="5" type="ORF">DSW25_12045</name>
</gene>
<dbReference type="PRINTS" id="PR00313">
    <property type="entry name" value="CABNDNGRPT"/>
</dbReference>
<feature type="compositionally biased region" description="Gly residues" evidence="3">
    <location>
        <begin position="445"/>
        <end position="457"/>
    </location>
</feature>
<dbReference type="Pfam" id="PF00353">
    <property type="entry name" value="HemolysinCabind"/>
    <property type="match status" value="7"/>
</dbReference>
<dbReference type="InterPro" id="IPR011049">
    <property type="entry name" value="Serralysin-like_metalloprot_C"/>
</dbReference>
<dbReference type="RefSeq" id="WP_025058627.1">
    <property type="nucleotide sequence ID" value="NZ_JAMC01000004.1"/>
</dbReference>
<dbReference type="InterPro" id="IPR036844">
    <property type="entry name" value="Hint_dom_sf"/>
</dbReference>
<evidence type="ECO:0000313" key="5">
    <source>
        <dbReference type="EMBL" id="KEJ88970.1"/>
    </source>
</evidence>
<comment type="subcellular location">
    <subcellularLocation>
        <location evidence="1">Secreted</location>
    </subcellularLocation>
</comment>
<proteinExistence type="predicted"/>
<feature type="compositionally biased region" description="Low complexity" evidence="3">
    <location>
        <begin position="458"/>
        <end position="471"/>
    </location>
</feature>
<evidence type="ECO:0000259" key="4">
    <source>
        <dbReference type="Pfam" id="PF13403"/>
    </source>
</evidence>
<dbReference type="GO" id="GO:0005509">
    <property type="term" value="F:calcium ion binding"/>
    <property type="evidence" value="ECO:0007669"/>
    <property type="project" value="InterPro"/>
</dbReference>
<accession>A0A073IHE7</accession>
<keyword evidence="6" id="KW-1185">Reference proteome</keyword>
<dbReference type="InterPro" id="IPR028992">
    <property type="entry name" value="Hedgehog/Intein_dom"/>
</dbReference>
<evidence type="ECO:0000313" key="6">
    <source>
        <dbReference type="Proteomes" id="UP000027734"/>
    </source>
</evidence>
<feature type="region of interest" description="Disordered" evidence="3">
    <location>
        <begin position="345"/>
        <end position="377"/>
    </location>
</feature>
<dbReference type="eggNOG" id="COG2931">
    <property type="taxonomic scope" value="Bacteria"/>
</dbReference>
<dbReference type="PROSITE" id="PS00330">
    <property type="entry name" value="HEMOLYSIN_CALCIUM"/>
    <property type="match status" value="3"/>
</dbReference>
<comment type="caution">
    <text evidence="5">The sequence shown here is derived from an EMBL/GenBank/DDBJ whole genome shotgun (WGS) entry which is preliminary data.</text>
</comment>
<dbReference type="InterPro" id="IPR050557">
    <property type="entry name" value="RTX_toxin/Mannuronan_C5-epim"/>
</dbReference>
<protein>
    <recommendedName>
        <fullName evidence="4">Hedgehog/Intein (Hint) domain-containing protein</fullName>
    </recommendedName>
</protein>
<organism evidence="5 6">
    <name type="scientific">Sulfitobacter donghicola DSW-25 = KCTC 12864 = JCM 14565</name>
    <dbReference type="NCBI Taxonomy" id="1300350"/>
    <lineage>
        <taxon>Bacteria</taxon>
        <taxon>Pseudomonadati</taxon>
        <taxon>Pseudomonadota</taxon>
        <taxon>Alphaproteobacteria</taxon>
        <taxon>Rhodobacterales</taxon>
        <taxon>Roseobacteraceae</taxon>
        <taxon>Sulfitobacter</taxon>
    </lineage>
</organism>
<dbReference type="Pfam" id="PF13403">
    <property type="entry name" value="Hint_2"/>
    <property type="match status" value="1"/>
</dbReference>
<dbReference type="AlphaFoldDB" id="A0A073IHE7"/>
<feature type="domain" description="Hedgehog/Intein (Hint)" evidence="4">
    <location>
        <begin position="606"/>
        <end position="740"/>
    </location>
</feature>
<dbReference type="InterPro" id="IPR018511">
    <property type="entry name" value="Hemolysin-typ_Ca-bd_CS"/>
</dbReference>
<dbReference type="Gene3D" id="2.170.16.10">
    <property type="entry name" value="Hedgehog/Intein (Hint) domain"/>
    <property type="match status" value="1"/>
</dbReference>
<evidence type="ECO:0000256" key="1">
    <source>
        <dbReference type="ARBA" id="ARBA00004613"/>
    </source>
</evidence>
<dbReference type="InterPro" id="IPR001343">
    <property type="entry name" value="Hemolysn_Ca-bd"/>
</dbReference>
<dbReference type="OrthoDB" id="6305173at2"/>
<dbReference type="STRING" id="1300350.Z948_1195"/>
<dbReference type="PANTHER" id="PTHR38340:SF1">
    <property type="entry name" value="S-LAYER PROTEIN"/>
    <property type="match status" value="1"/>
</dbReference>
<feature type="compositionally biased region" description="Gly residues" evidence="3">
    <location>
        <begin position="345"/>
        <end position="367"/>
    </location>
</feature>
<dbReference type="Gene3D" id="2.150.10.10">
    <property type="entry name" value="Serralysin-like metalloprotease, C-terminal"/>
    <property type="match status" value="4"/>
</dbReference>
<dbReference type="Proteomes" id="UP000027734">
    <property type="component" value="Unassembled WGS sequence"/>
</dbReference>
<reference evidence="5 6" key="1">
    <citation type="submission" date="2014-01" db="EMBL/GenBank/DDBJ databases">
        <title>Sulfitobacter donghicola JCM 14565 Genome Sequencing.</title>
        <authorList>
            <person name="Lai Q."/>
            <person name="Hong Z."/>
        </authorList>
    </citation>
    <scope>NUCLEOTIDE SEQUENCE [LARGE SCALE GENOMIC DNA]</scope>
    <source>
        <strain evidence="5 6">JCM 14565</strain>
    </source>
</reference>
<name>A0A073IHE7_9RHOB</name>
<evidence type="ECO:0000256" key="2">
    <source>
        <dbReference type="ARBA" id="ARBA00022525"/>
    </source>
</evidence>
<dbReference type="GO" id="GO:0005576">
    <property type="term" value="C:extracellular region"/>
    <property type="evidence" value="ECO:0007669"/>
    <property type="project" value="UniProtKB-SubCell"/>
</dbReference>
<keyword evidence="2" id="KW-0964">Secreted</keyword>
<dbReference type="EMBL" id="JAMC01000004">
    <property type="protein sequence ID" value="KEJ88970.1"/>
    <property type="molecule type" value="Genomic_DNA"/>
</dbReference>
<dbReference type="PANTHER" id="PTHR38340">
    <property type="entry name" value="S-LAYER PROTEIN"/>
    <property type="match status" value="1"/>
</dbReference>
<feature type="region of interest" description="Disordered" evidence="3">
    <location>
        <begin position="436"/>
        <end position="484"/>
    </location>
</feature>